<dbReference type="EMBL" id="CP000804">
    <property type="protein sequence ID" value="ABU58284.1"/>
    <property type="molecule type" value="Genomic_DNA"/>
</dbReference>
<protein>
    <submittedName>
        <fullName evidence="2">Xylose isomerase domain protein TIM barrel</fullName>
    </submittedName>
</protein>
<dbReference type="SUPFAM" id="SSF51658">
    <property type="entry name" value="Xylose isomerase-like"/>
    <property type="match status" value="1"/>
</dbReference>
<dbReference type="GO" id="GO:0016853">
    <property type="term" value="F:isomerase activity"/>
    <property type="evidence" value="ECO:0007669"/>
    <property type="project" value="UniProtKB-KW"/>
</dbReference>
<proteinExistence type="predicted"/>
<dbReference type="InterPro" id="IPR036237">
    <property type="entry name" value="Xyl_isomerase-like_sf"/>
</dbReference>
<dbReference type="AlphaFoldDB" id="A7NLB1"/>
<keyword evidence="2" id="KW-0413">Isomerase</keyword>
<dbReference type="Pfam" id="PF01261">
    <property type="entry name" value="AP_endonuc_2"/>
    <property type="match status" value="1"/>
</dbReference>
<evidence type="ECO:0000259" key="1">
    <source>
        <dbReference type="Pfam" id="PF01261"/>
    </source>
</evidence>
<dbReference type="Gene3D" id="3.20.20.150">
    <property type="entry name" value="Divalent-metal-dependent TIM barrel enzymes"/>
    <property type="match status" value="1"/>
</dbReference>
<dbReference type="InterPro" id="IPR050312">
    <property type="entry name" value="IolE/XylAMocC-like"/>
</dbReference>
<keyword evidence="3" id="KW-1185">Reference proteome</keyword>
<dbReference type="OrthoDB" id="9814946at2"/>
<evidence type="ECO:0000313" key="2">
    <source>
        <dbReference type="EMBL" id="ABU58284.1"/>
    </source>
</evidence>
<dbReference type="RefSeq" id="WP_012120708.1">
    <property type="nucleotide sequence ID" value="NC_009767.1"/>
</dbReference>
<accession>A7NLB1</accession>
<gene>
    <name evidence="2" type="ordered locus">Rcas_2201</name>
</gene>
<sequence length="258" mass="27811">MRFGVCISPDQIEAVAAAGFDFCELPARAVMPFDDDAAAAPALRAIAAAPIRPESFNVLVPAEIPLCGPHADLGVLRAYLRRAFSRMASLGAAIAVLGSGAARRIPDGWSRDQALDQLADAVALAGEEAGRYGITLALEHLNRRECNVFNTIGECATFIRERGLRDVRLLADLYHIEVEREPLDAVASAMPQVAHVHVAGGGRQSPDAPGYDYAGFMRILRNAGYDARISAECSWHNLAEQAPVTFAFMRTHWQGGRS</sequence>
<dbReference type="STRING" id="383372.Rcas_2201"/>
<feature type="domain" description="Xylose isomerase-like TIM barrel" evidence="1">
    <location>
        <begin position="12"/>
        <end position="249"/>
    </location>
</feature>
<dbReference type="eggNOG" id="COG1082">
    <property type="taxonomic scope" value="Bacteria"/>
</dbReference>
<name>A7NLB1_ROSCS</name>
<dbReference type="KEGG" id="rca:Rcas_2201"/>
<dbReference type="InterPro" id="IPR013022">
    <property type="entry name" value="Xyl_isomerase-like_TIM-brl"/>
</dbReference>
<dbReference type="Proteomes" id="UP000000263">
    <property type="component" value="Chromosome"/>
</dbReference>
<dbReference type="PANTHER" id="PTHR12110:SF48">
    <property type="entry name" value="BLL3656 PROTEIN"/>
    <property type="match status" value="1"/>
</dbReference>
<dbReference type="HOGENOM" id="CLU_050006_8_0_0"/>
<reference evidence="2 3" key="1">
    <citation type="submission" date="2007-08" db="EMBL/GenBank/DDBJ databases">
        <title>Complete sequence of Roseiflexus castenholzii DSM 13941.</title>
        <authorList>
            <consortium name="US DOE Joint Genome Institute"/>
            <person name="Copeland A."/>
            <person name="Lucas S."/>
            <person name="Lapidus A."/>
            <person name="Barry K."/>
            <person name="Glavina del Rio T."/>
            <person name="Dalin E."/>
            <person name="Tice H."/>
            <person name="Pitluck S."/>
            <person name="Thompson L.S."/>
            <person name="Brettin T."/>
            <person name="Bruce D."/>
            <person name="Detter J.C."/>
            <person name="Han C."/>
            <person name="Tapia R."/>
            <person name="Schmutz J."/>
            <person name="Larimer F."/>
            <person name="Land M."/>
            <person name="Hauser L."/>
            <person name="Kyrpides N."/>
            <person name="Mikhailova N."/>
            <person name="Bryant D.A."/>
            <person name="Hanada S."/>
            <person name="Tsukatani Y."/>
            <person name="Richardson P."/>
        </authorList>
    </citation>
    <scope>NUCLEOTIDE SEQUENCE [LARGE SCALE GENOMIC DNA]</scope>
    <source>
        <strain evidence="3">DSM 13941 / HLO8</strain>
    </source>
</reference>
<evidence type="ECO:0000313" key="3">
    <source>
        <dbReference type="Proteomes" id="UP000000263"/>
    </source>
</evidence>
<dbReference type="PANTHER" id="PTHR12110">
    <property type="entry name" value="HYDROXYPYRUVATE ISOMERASE"/>
    <property type="match status" value="1"/>
</dbReference>
<organism evidence="2 3">
    <name type="scientific">Roseiflexus castenholzii (strain DSM 13941 / HLO8)</name>
    <dbReference type="NCBI Taxonomy" id="383372"/>
    <lineage>
        <taxon>Bacteria</taxon>
        <taxon>Bacillati</taxon>
        <taxon>Chloroflexota</taxon>
        <taxon>Chloroflexia</taxon>
        <taxon>Chloroflexales</taxon>
        <taxon>Roseiflexineae</taxon>
        <taxon>Roseiflexaceae</taxon>
        <taxon>Roseiflexus</taxon>
    </lineage>
</organism>